<name>A0AAE0SBS5_9BIVA</name>
<dbReference type="AlphaFoldDB" id="A0AAE0SBS5"/>
<accession>A0AAE0SBS5</accession>
<dbReference type="EMBL" id="JAEAOA010001049">
    <property type="protein sequence ID" value="KAK3589132.1"/>
    <property type="molecule type" value="Genomic_DNA"/>
</dbReference>
<dbReference type="Proteomes" id="UP001195483">
    <property type="component" value="Unassembled WGS sequence"/>
</dbReference>
<reference evidence="1" key="1">
    <citation type="journal article" date="2021" name="Genome Biol. Evol.">
        <title>A High-Quality Reference Genome for a Parasitic Bivalve with Doubly Uniparental Inheritance (Bivalvia: Unionida).</title>
        <authorList>
            <person name="Smith C.H."/>
        </authorList>
    </citation>
    <scope>NUCLEOTIDE SEQUENCE</scope>
    <source>
        <strain evidence="1">CHS0354</strain>
    </source>
</reference>
<gene>
    <name evidence="1" type="ORF">CHS0354_017099</name>
</gene>
<feature type="non-terminal residue" evidence="1">
    <location>
        <position position="69"/>
    </location>
</feature>
<comment type="caution">
    <text evidence="1">The sequence shown here is derived from an EMBL/GenBank/DDBJ whole genome shotgun (WGS) entry which is preliminary data.</text>
</comment>
<keyword evidence="2" id="KW-1185">Reference proteome</keyword>
<dbReference type="SUPFAM" id="SSF52799">
    <property type="entry name" value="(Phosphotyrosine protein) phosphatases II"/>
    <property type="match status" value="1"/>
</dbReference>
<sequence>MSVKTSEFWKYVIDNNIGTIISLREAPDKDINVSENINIQLENYRVEETADKSIPGIPYLKLQVTHSEN</sequence>
<reference evidence="1" key="3">
    <citation type="submission" date="2023-05" db="EMBL/GenBank/DDBJ databases">
        <authorList>
            <person name="Smith C.H."/>
        </authorList>
    </citation>
    <scope>NUCLEOTIDE SEQUENCE</scope>
    <source>
        <strain evidence="1">CHS0354</strain>
        <tissue evidence="1">Mantle</tissue>
    </source>
</reference>
<protein>
    <submittedName>
        <fullName evidence="1">Uncharacterized protein</fullName>
    </submittedName>
</protein>
<organism evidence="1 2">
    <name type="scientific">Potamilus streckersoni</name>
    <dbReference type="NCBI Taxonomy" id="2493646"/>
    <lineage>
        <taxon>Eukaryota</taxon>
        <taxon>Metazoa</taxon>
        <taxon>Spiralia</taxon>
        <taxon>Lophotrochozoa</taxon>
        <taxon>Mollusca</taxon>
        <taxon>Bivalvia</taxon>
        <taxon>Autobranchia</taxon>
        <taxon>Heteroconchia</taxon>
        <taxon>Palaeoheterodonta</taxon>
        <taxon>Unionida</taxon>
        <taxon>Unionoidea</taxon>
        <taxon>Unionidae</taxon>
        <taxon>Ambleminae</taxon>
        <taxon>Lampsilini</taxon>
        <taxon>Potamilus</taxon>
    </lineage>
</organism>
<evidence type="ECO:0000313" key="1">
    <source>
        <dbReference type="EMBL" id="KAK3589132.1"/>
    </source>
</evidence>
<proteinExistence type="predicted"/>
<evidence type="ECO:0000313" key="2">
    <source>
        <dbReference type="Proteomes" id="UP001195483"/>
    </source>
</evidence>
<reference evidence="1" key="2">
    <citation type="journal article" date="2021" name="Genome Biol. Evol.">
        <title>Developing a high-quality reference genome for a parasitic bivalve with doubly uniparental inheritance (Bivalvia: Unionida).</title>
        <authorList>
            <person name="Smith C.H."/>
        </authorList>
    </citation>
    <scope>NUCLEOTIDE SEQUENCE</scope>
    <source>
        <strain evidence="1">CHS0354</strain>
        <tissue evidence="1">Mantle</tissue>
    </source>
</reference>
<dbReference type="InterPro" id="IPR029021">
    <property type="entry name" value="Prot-tyrosine_phosphatase-like"/>
</dbReference>